<organism evidence="2 3">
    <name type="scientific">Pullulanibacillus camelliae</name>
    <dbReference type="NCBI Taxonomy" id="1707096"/>
    <lineage>
        <taxon>Bacteria</taxon>
        <taxon>Bacillati</taxon>
        <taxon>Bacillota</taxon>
        <taxon>Bacilli</taxon>
        <taxon>Bacillales</taxon>
        <taxon>Sporolactobacillaceae</taxon>
        <taxon>Pullulanibacillus</taxon>
    </lineage>
</organism>
<feature type="domain" description="AAA+ ATPase" evidence="1">
    <location>
        <begin position="119"/>
        <end position="250"/>
    </location>
</feature>
<name>A0A8J2YK74_9BACL</name>
<dbReference type="Pfam" id="PF01695">
    <property type="entry name" value="IstB_IS21"/>
    <property type="match status" value="1"/>
</dbReference>
<keyword evidence="3" id="KW-1185">Reference proteome</keyword>
<comment type="caution">
    <text evidence="2">The sequence shown here is derived from an EMBL/GenBank/DDBJ whole genome shotgun (WGS) entry which is preliminary data.</text>
</comment>
<evidence type="ECO:0000313" key="3">
    <source>
        <dbReference type="Proteomes" id="UP000628775"/>
    </source>
</evidence>
<proteinExistence type="predicted"/>
<sequence length="272" mass="31286">MEAINKTIEQIVSQNEVVLEASPYKCPYCGRVVEPIEVNVFGRKRTVQPKCGCEWREEKKKIDAAADLRQKHETERLFGISNLGKRFEEATLENILPRPGTEKVIKLAHRYVREFKKWGQQSLLVWGSPGNGKTHIASAIANKLHRQGYTVVFQSVPELLGRIKSTFNKSSRDTEAQIMKALLTCDLLILDDIGAEKLSEWVEDVMFRVIDGRYRKELPIMYTSNLEIDQIADRVSDRTFDRIMETSVIVENKATSYRFEQAQKRARMFSGE</sequence>
<dbReference type="GO" id="GO:0006260">
    <property type="term" value="P:DNA replication"/>
    <property type="evidence" value="ECO:0007669"/>
    <property type="project" value="TreeGrafter"/>
</dbReference>
<dbReference type="GO" id="GO:0005524">
    <property type="term" value="F:ATP binding"/>
    <property type="evidence" value="ECO:0007669"/>
    <property type="project" value="InterPro"/>
</dbReference>
<evidence type="ECO:0000313" key="2">
    <source>
        <dbReference type="EMBL" id="GGE47903.1"/>
    </source>
</evidence>
<dbReference type="InterPro" id="IPR027417">
    <property type="entry name" value="P-loop_NTPase"/>
</dbReference>
<dbReference type="Gene3D" id="3.40.50.300">
    <property type="entry name" value="P-loop containing nucleotide triphosphate hydrolases"/>
    <property type="match status" value="1"/>
</dbReference>
<reference evidence="2" key="1">
    <citation type="journal article" date="2014" name="Int. J. Syst. Evol. Microbiol.">
        <title>Complete genome sequence of Corynebacterium casei LMG S-19264T (=DSM 44701T), isolated from a smear-ripened cheese.</title>
        <authorList>
            <consortium name="US DOE Joint Genome Institute (JGI-PGF)"/>
            <person name="Walter F."/>
            <person name="Albersmeier A."/>
            <person name="Kalinowski J."/>
            <person name="Ruckert C."/>
        </authorList>
    </citation>
    <scope>NUCLEOTIDE SEQUENCE</scope>
    <source>
        <strain evidence="2">CGMCC 1.15371</strain>
    </source>
</reference>
<dbReference type="PANTHER" id="PTHR30050:SF4">
    <property type="entry name" value="ATP-BINDING PROTEIN RV3427C IN INSERTION SEQUENCE-RELATED"/>
    <property type="match status" value="1"/>
</dbReference>
<dbReference type="EMBL" id="BMIR01000014">
    <property type="protein sequence ID" value="GGE47903.1"/>
    <property type="molecule type" value="Genomic_DNA"/>
</dbReference>
<dbReference type="AlphaFoldDB" id="A0A8J2YK74"/>
<dbReference type="CDD" id="cd00009">
    <property type="entry name" value="AAA"/>
    <property type="match status" value="1"/>
</dbReference>
<protein>
    <submittedName>
        <fullName evidence="2">DNA replication protein</fullName>
    </submittedName>
</protein>
<evidence type="ECO:0000259" key="1">
    <source>
        <dbReference type="SMART" id="SM00382"/>
    </source>
</evidence>
<dbReference type="InterPro" id="IPR003593">
    <property type="entry name" value="AAA+_ATPase"/>
</dbReference>
<reference evidence="2" key="2">
    <citation type="submission" date="2020-09" db="EMBL/GenBank/DDBJ databases">
        <authorList>
            <person name="Sun Q."/>
            <person name="Zhou Y."/>
        </authorList>
    </citation>
    <scope>NUCLEOTIDE SEQUENCE</scope>
    <source>
        <strain evidence="2">CGMCC 1.15371</strain>
    </source>
</reference>
<gene>
    <name evidence="2" type="primary">dnaL</name>
    <name evidence="2" type="ORF">GCM10011391_28350</name>
</gene>
<dbReference type="InterPro" id="IPR002611">
    <property type="entry name" value="IstB_ATP-bd"/>
</dbReference>
<dbReference type="SUPFAM" id="SSF52540">
    <property type="entry name" value="P-loop containing nucleoside triphosphate hydrolases"/>
    <property type="match status" value="1"/>
</dbReference>
<dbReference type="RefSeq" id="WP_188695450.1">
    <property type="nucleotide sequence ID" value="NZ_BMIR01000014.1"/>
</dbReference>
<dbReference type="Proteomes" id="UP000628775">
    <property type="component" value="Unassembled WGS sequence"/>
</dbReference>
<dbReference type="PANTHER" id="PTHR30050">
    <property type="entry name" value="CHROMOSOMAL REPLICATION INITIATOR PROTEIN DNAA"/>
    <property type="match status" value="1"/>
</dbReference>
<dbReference type="SMART" id="SM00382">
    <property type="entry name" value="AAA"/>
    <property type="match status" value="1"/>
</dbReference>
<dbReference type="NCBIfam" id="NF005992">
    <property type="entry name" value="PRK08116.1"/>
    <property type="match status" value="1"/>
</dbReference>
<accession>A0A8J2YK74</accession>